<gene>
    <name evidence="2" type="ORF">COLO4_19053</name>
</gene>
<evidence type="ECO:0000256" key="1">
    <source>
        <dbReference type="SAM" id="MobiDB-lite"/>
    </source>
</evidence>
<comment type="caution">
    <text evidence="2">The sequence shown here is derived from an EMBL/GenBank/DDBJ whole genome shotgun (WGS) entry which is preliminary data.</text>
</comment>
<proteinExistence type="predicted"/>
<sequence length="175" mass="19279">MAVDLHNCELLLPSQFFTPQDNSNSNDNSSNKPIKQNASCLLFGSSDSGSDLSSPIGSEVSSSSSTESSEEEEDDYIGELTRQMAQYMLQDEDKHEKPWGLSGSPESNLDSPVGPSREPSPPLTIMTGNFEKMKTNEEPVRYNHAVSRGIQNAEIQTKQALIDDQIRAIQVVPRF</sequence>
<dbReference type="OrthoDB" id="1709562at2759"/>
<feature type="compositionally biased region" description="Low complexity" evidence="1">
    <location>
        <begin position="21"/>
        <end position="31"/>
    </location>
</feature>
<feature type="compositionally biased region" description="Acidic residues" evidence="1">
    <location>
        <begin position="68"/>
        <end position="77"/>
    </location>
</feature>
<feature type="compositionally biased region" description="Low complexity" evidence="1">
    <location>
        <begin position="39"/>
        <end position="67"/>
    </location>
</feature>
<feature type="region of interest" description="Disordered" evidence="1">
    <location>
        <begin position="15"/>
        <end position="123"/>
    </location>
</feature>
<accession>A0A1R3J707</accession>
<reference evidence="3" key="1">
    <citation type="submission" date="2013-09" db="EMBL/GenBank/DDBJ databases">
        <title>Corchorus olitorius genome sequencing.</title>
        <authorList>
            <person name="Alam M."/>
            <person name="Haque M.S."/>
            <person name="Islam M.S."/>
            <person name="Emdad E.M."/>
            <person name="Islam M.M."/>
            <person name="Ahmed B."/>
            <person name="Halim A."/>
            <person name="Hossen Q.M.M."/>
            <person name="Hossain M.Z."/>
            <person name="Ahmed R."/>
            <person name="Khan M.M."/>
            <person name="Islam R."/>
            <person name="Rashid M.M."/>
            <person name="Khan S.A."/>
            <person name="Rahman M.S."/>
            <person name="Alam M."/>
            <person name="Yahiya A.S."/>
            <person name="Khan M.S."/>
            <person name="Azam M.S."/>
            <person name="Haque T."/>
            <person name="Lashkar M.Z.H."/>
            <person name="Akhand A.I."/>
            <person name="Morshed G."/>
            <person name="Roy S."/>
            <person name="Uddin K.S."/>
            <person name="Rabeya T."/>
            <person name="Hossain A.S."/>
            <person name="Chowdhury A."/>
            <person name="Snigdha A.R."/>
            <person name="Mortoza M.S."/>
            <person name="Matin S.A."/>
            <person name="Hoque S.M.E."/>
            <person name="Islam M.K."/>
            <person name="Roy D.K."/>
            <person name="Haider R."/>
            <person name="Moosa M.M."/>
            <person name="Elias S.M."/>
            <person name="Hasan A.M."/>
            <person name="Jahan S."/>
            <person name="Shafiuddin M."/>
            <person name="Mahmood N."/>
            <person name="Shommy N.S."/>
        </authorList>
    </citation>
    <scope>NUCLEOTIDE SEQUENCE [LARGE SCALE GENOMIC DNA]</scope>
    <source>
        <strain evidence="3">cv. O-4</strain>
    </source>
</reference>
<evidence type="ECO:0000313" key="3">
    <source>
        <dbReference type="Proteomes" id="UP000187203"/>
    </source>
</evidence>
<keyword evidence="3" id="KW-1185">Reference proteome</keyword>
<dbReference type="PANTHER" id="PTHR33356">
    <property type="entry name" value="TIP41-LIKE PROTEIN"/>
    <property type="match status" value="1"/>
</dbReference>
<protein>
    <submittedName>
        <fullName evidence="2">Uncharacterized protein</fullName>
    </submittedName>
</protein>
<evidence type="ECO:0000313" key="2">
    <source>
        <dbReference type="EMBL" id="OMO90546.1"/>
    </source>
</evidence>
<organism evidence="2 3">
    <name type="scientific">Corchorus olitorius</name>
    <dbReference type="NCBI Taxonomy" id="93759"/>
    <lineage>
        <taxon>Eukaryota</taxon>
        <taxon>Viridiplantae</taxon>
        <taxon>Streptophyta</taxon>
        <taxon>Embryophyta</taxon>
        <taxon>Tracheophyta</taxon>
        <taxon>Spermatophyta</taxon>
        <taxon>Magnoliopsida</taxon>
        <taxon>eudicotyledons</taxon>
        <taxon>Gunneridae</taxon>
        <taxon>Pentapetalae</taxon>
        <taxon>rosids</taxon>
        <taxon>malvids</taxon>
        <taxon>Malvales</taxon>
        <taxon>Malvaceae</taxon>
        <taxon>Grewioideae</taxon>
        <taxon>Apeibeae</taxon>
        <taxon>Corchorus</taxon>
    </lineage>
</organism>
<dbReference type="PANTHER" id="PTHR33356:SF16">
    <property type="entry name" value="G PATCH DOMAIN PROTEIN"/>
    <property type="match status" value="1"/>
</dbReference>
<name>A0A1R3J707_9ROSI</name>
<dbReference type="AlphaFoldDB" id="A0A1R3J707"/>
<dbReference type="Proteomes" id="UP000187203">
    <property type="component" value="Unassembled WGS sequence"/>
</dbReference>
<dbReference type="EMBL" id="AWUE01016544">
    <property type="protein sequence ID" value="OMO90546.1"/>
    <property type="molecule type" value="Genomic_DNA"/>
</dbReference>